<evidence type="ECO:0000313" key="3">
    <source>
        <dbReference type="Proteomes" id="UP000568380"/>
    </source>
</evidence>
<feature type="transmembrane region" description="Helical" evidence="1">
    <location>
        <begin position="32"/>
        <end position="55"/>
    </location>
</feature>
<dbReference type="AlphaFoldDB" id="A0A7W8A4X5"/>
<accession>A0A7W8A4X5</accession>
<reference evidence="2 3" key="1">
    <citation type="submission" date="2020-08" db="EMBL/GenBank/DDBJ databases">
        <title>Genomic Encyclopedia of Type Strains, Phase IV (KMG-IV): sequencing the most valuable type-strain genomes for metagenomic binning, comparative biology and taxonomic classification.</title>
        <authorList>
            <person name="Goeker M."/>
        </authorList>
    </citation>
    <scope>NUCLEOTIDE SEQUENCE [LARGE SCALE GENOMIC DNA]</scope>
    <source>
        <strain evidence="2 3">DSM 45385</strain>
    </source>
</reference>
<keyword evidence="3" id="KW-1185">Reference proteome</keyword>
<protein>
    <submittedName>
        <fullName evidence="2">Lipopolysaccharide export LptBFGC system permease protein LptF</fullName>
    </submittedName>
</protein>
<evidence type="ECO:0000313" key="2">
    <source>
        <dbReference type="EMBL" id="MBB5079589.1"/>
    </source>
</evidence>
<dbReference type="EMBL" id="JACHIN010000006">
    <property type="protein sequence ID" value="MBB5079589.1"/>
    <property type="molecule type" value="Genomic_DNA"/>
</dbReference>
<dbReference type="Proteomes" id="UP000568380">
    <property type="component" value="Unassembled WGS sequence"/>
</dbReference>
<comment type="caution">
    <text evidence="2">The sequence shown here is derived from an EMBL/GenBank/DDBJ whole genome shotgun (WGS) entry which is preliminary data.</text>
</comment>
<dbReference type="RefSeq" id="WP_184965293.1">
    <property type="nucleotide sequence ID" value="NZ_JACHIN010000006.1"/>
</dbReference>
<gene>
    <name evidence="2" type="ORF">HNR40_005075</name>
</gene>
<name>A0A7W8A4X5_9ACTN</name>
<proteinExistence type="predicted"/>
<keyword evidence="1" id="KW-1133">Transmembrane helix</keyword>
<sequence length="116" mass="12017">MRFLRITLTLQTLVLLLQAVTAGMLLSSPGGRAAHSVTAIAVAVVVLVNLVAAIVARRRAAIGPAVGMLVLTLAQMALGMAHMKTLHVPIGVLMFGGSLVQTAQIWAERRPAAATA</sequence>
<evidence type="ECO:0000256" key="1">
    <source>
        <dbReference type="SAM" id="Phobius"/>
    </source>
</evidence>
<keyword evidence="1" id="KW-0812">Transmembrane</keyword>
<feature type="transmembrane region" description="Helical" evidence="1">
    <location>
        <begin position="62"/>
        <end position="80"/>
    </location>
</feature>
<keyword evidence="1" id="KW-0472">Membrane</keyword>
<feature type="transmembrane region" description="Helical" evidence="1">
    <location>
        <begin position="86"/>
        <end position="107"/>
    </location>
</feature>
<organism evidence="2 3">
    <name type="scientific">Nonomuraea endophytica</name>
    <dbReference type="NCBI Taxonomy" id="714136"/>
    <lineage>
        <taxon>Bacteria</taxon>
        <taxon>Bacillati</taxon>
        <taxon>Actinomycetota</taxon>
        <taxon>Actinomycetes</taxon>
        <taxon>Streptosporangiales</taxon>
        <taxon>Streptosporangiaceae</taxon>
        <taxon>Nonomuraea</taxon>
    </lineage>
</organism>